<reference evidence="1 2" key="1">
    <citation type="journal article" date="2016" name="PLoS ONE">
        <title>Plasmid Characterization and Chromosome Analysis of Two netF+ Clostridium perfringens Isolates Associated with Foal and Canine Necrotizing Enteritis.</title>
        <authorList>
            <person name="Mehdizadeh Gohari I."/>
            <person name="Kropinski A.M."/>
            <person name="Weese S.J."/>
            <person name="Parreira V.R."/>
            <person name="Whitehead A.E."/>
            <person name="Boerlin P."/>
            <person name="Prescott J.F."/>
        </authorList>
    </citation>
    <scope>NUCLEOTIDE SEQUENCE [LARGE SCALE GENOMIC DNA]</scope>
    <source>
        <strain evidence="1 2">JP838</strain>
    </source>
</reference>
<accession>A0A127EHR6</accession>
<gene>
    <name evidence="1" type="ORF">JFP838_06750</name>
</gene>
<name>A0A127EHR6_CLOPF</name>
<dbReference type="EMBL" id="CP010994">
    <property type="protein sequence ID" value="AMN35463.1"/>
    <property type="molecule type" value="Genomic_DNA"/>
</dbReference>
<evidence type="ECO:0000313" key="1">
    <source>
        <dbReference type="EMBL" id="AMN35463.1"/>
    </source>
</evidence>
<sequence length="109" mass="12930">MLEKIEELLKTLNIDLGYQIYDGNSNEYIIFDIASEYDTTFADDDNLEEKKIVTINYWHKNKSGIEKYIEIKKLFKNNGFFFDSMKTLNPSQGFYGKNFIFILEELNDE</sequence>
<proteinExistence type="predicted"/>
<dbReference type="AlphaFoldDB" id="A0A127EHR6"/>
<organism evidence="1 2">
    <name type="scientific">Clostridium perfringens</name>
    <dbReference type="NCBI Taxonomy" id="1502"/>
    <lineage>
        <taxon>Bacteria</taxon>
        <taxon>Bacillati</taxon>
        <taxon>Bacillota</taxon>
        <taxon>Clostridia</taxon>
        <taxon>Eubacteriales</taxon>
        <taxon>Clostridiaceae</taxon>
        <taxon>Clostridium</taxon>
    </lineage>
</organism>
<protein>
    <submittedName>
        <fullName evidence="1">Uncharacterized protein</fullName>
    </submittedName>
</protein>
<dbReference type="OrthoDB" id="9997260at2"/>
<dbReference type="Proteomes" id="UP000070260">
    <property type="component" value="Chromosome"/>
</dbReference>
<dbReference type="PATRIC" id="fig|1502.177.peg.1375"/>
<dbReference type="RefSeq" id="WP_061427591.1">
    <property type="nucleotide sequence ID" value="NZ_CATNZO010000001.1"/>
</dbReference>
<evidence type="ECO:0000313" key="2">
    <source>
        <dbReference type="Proteomes" id="UP000070260"/>
    </source>
</evidence>